<protein>
    <recommendedName>
        <fullName evidence="2">Movement protein</fullName>
    </recommendedName>
    <alternativeName>
        <fullName evidence="7">Protein 3A</fullName>
    </alternativeName>
</protein>
<organismHost>
    <name type="scientific">Cynara cardunculus var. scolymus</name>
    <name type="common">Globe artichoke</name>
    <name type="synonym">Cynara scolymus</name>
    <dbReference type="NCBI Taxonomy" id="59895"/>
</organismHost>
<evidence type="ECO:0000313" key="9">
    <source>
        <dbReference type="EMBL" id="AHG25373.3"/>
    </source>
</evidence>
<keyword evidence="3" id="KW-0813">Transport</keyword>
<organismHost>
    <name type="scientific">Glebionis segetum</name>
    <dbReference type="NCBI Taxonomy" id="118509"/>
</organismHost>
<organismHost>
    <name type="scientific">Solanum lycopersicum</name>
    <name type="common">Tomato</name>
    <name type="synonym">Lycopersicon esculentum</name>
    <dbReference type="NCBI Taxonomy" id="4081"/>
</organismHost>
<keyword evidence="5" id="KW-1031">Host cell junction</keyword>
<comment type="subcellular location">
    <subcellularLocation>
        <location evidence="1">Host cell junction</location>
        <location evidence="1">Host plasmodesma</location>
    </subcellularLocation>
</comment>
<name>A0A096XCX2_PZSV</name>
<dbReference type="InterPro" id="IPR000603">
    <property type="entry name" value="MPV"/>
</dbReference>
<reference evidence="9" key="1">
    <citation type="submission" date="2015-04" db="EMBL/GenBank/DDBJ databases">
        <title>Pelargonium zonate spot virus naturally infects Anthocercis ilicifolia in Western Australia.</title>
        <authorList>
            <person name="Wylie S.J."/>
            <person name="Li H."/>
            <person name="Jones M.G.K."/>
        </authorList>
    </citation>
    <scope>NUCLEOTIDE SEQUENCE</scope>
    <source>
        <strain evidence="9">SW13</strain>
    </source>
</reference>
<evidence type="ECO:0000256" key="3">
    <source>
        <dbReference type="ARBA" id="ARBA00022448"/>
    </source>
</evidence>
<evidence type="ECO:0000256" key="7">
    <source>
        <dbReference type="ARBA" id="ARBA00032603"/>
    </source>
</evidence>
<dbReference type="GO" id="GO:0046740">
    <property type="term" value="P:transport of virus in host, cell to cell"/>
    <property type="evidence" value="ECO:0007669"/>
    <property type="project" value="UniProtKB-KW"/>
</dbReference>
<evidence type="ECO:0000256" key="6">
    <source>
        <dbReference type="ARBA" id="ARBA00025275"/>
    </source>
</evidence>
<evidence type="ECO:0000256" key="4">
    <source>
        <dbReference type="ARBA" id="ARBA00023031"/>
    </source>
</evidence>
<evidence type="ECO:0000256" key="2">
    <source>
        <dbReference type="ARBA" id="ARBA00014660"/>
    </source>
</evidence>
<feature type="compositionally biased region" description="Polar residues" evidence="8">
    <location>
        <begin position="246"/>
        <end position="262"/>
    </location>
</feature>
<feature type="region of interest" description="Disordered" evidence="8">
    <location>
        <begin position="246"/>
        <end position="279"/>
    </location>
</feature>
<dbReference type="EMBL" id="KF790762">
    <property type="protein sequence ID" value="AHG25373.3"/>
    <property type="molecule type" value="Genomic_RNA"/>
</dbReference>
<organismHost>
    <name type="scientific">Diplotaxis erucoides</name>
    <name type="common">White wall-rocket</name>
    <name type="synonym">Sinapis erucoides</name>
    <dbReference type="NCBI Taxonomy" id="3732"/>
</organismHost>
<keyword evidence="4" id="KW-0916">Viral movement protein</keyword>
<organism evidence="9">
    <name type="scientific">Pelargonium zonate spot virus</name>
    <name type="common">PZSV</name>
    <dbReference type="NCBI Taxonomy" id="116056"/>
    <lineage>
        <taxon>Viruses</taxon>
        <taxon>Riboviria</taxon>
        <taxon>Orthornavirae</taxon>
        <taxon>Kitrinoviricota</taxon>
        <taxon>Alsuviricetes</taxon>
        <taxon>Martellivirales</taxon>
        <taxon>Bromoviridae</taxon>
        <taxon>Anulavirus</taxon>
        <taxon>Anulavirus PZSV</taxon>
    </lineage>
</organism>
<accession>A0A096XCX2</accession>
<proteinExistence type="predicted"/>
<comment type="function">
    <text evidence="6">Transports viral genome to neighboring plant cells directly through plasmosdesmata, without any budding. The movement protein allows efficient cell to cell propagation, by bypassing the host cell wall barrier. Acts by forming a tubular structure at the host plasmodesmata, enlarging it enough to allow free passage of virion capsids.</text>
</comment>
<dbReference type="GO" id="GO:0044219">
    <property type="term" value="C:host cell plasmodesma"/>
    <property type="evidence" value="ECO:0007669"/>
    <property type="project" value="UniProtKB-SubCell"/>
</dbReference>
<evidence type="ECO:0000256" key="1">
    <source>
        <dbReference type="ARBA" id="ARBA00004621"/>
    </source>
</evidence>
<dbReference type="Pfam" id="PF00803">
    <property type="entry name" value="3A"/>
    <property type="match status" value="1"/>
</dbReference>
<sequence>MSLIRRSTSHQLNALDNSLQSYLGSQEFKEDMREQAGFGRWKGVKASAGEKPIVLVPDNSYSALKALMKSEYEKGLIPSKGYMHLKWCLIFIVAHVPKETMGEVCVELRDPGISTADPLPGCQVVCALSDLPRAVMLVPDYDMPLGKSKLRLGNQEMRRMFFLHTKVSGFTGQGVAISLFPVWDCDFRGTCNNYVKVPAVSVGIDRTERTSLLNCVKQLKQYAENALLTMPQSISGGTSFARPSHLSFNESKTLPSTSTTEAEGSERRIHIGAPSNEDRYEVKTAGATGGPVSLVNGVSVGASTQSALF</sequence>
<evidence type="ECO:0000256" key="5">
    <source>
        <dbReference type="ARBA" id="ARBA00023081"/>
    </source>
</evidence>
<organismHost>
    <name type="scientific">Pelargonium zonale</name>
    <dbReference type="NCBI Taxonomy" id="4032"/>
</organismHost>
<evidence type="ECO:0000256" key="8">
    <source>
        <dbReference type="SAM" id="MobiDB-lite"/>
    </source>
</evidence>